<dbReference type="GO" id="GO:0016491">
    <property type="term" value="F:oxidoreductase activity"/>
    <property type="evidence" value="ECO:0007669"/>
    <property type="project" value="UniProtKB-KW"/>
</dbReference>
<name>A0A4Q4NKY7_ALTAL</name>
<dbReference type="Proteomes" id="UP000291422">
    <property type="component" value="Unassembled WGS sequence"/>
</dbReference>
<evidence type="ECO:0000256" key="1">
    <source>
        <dbReference type="ARBA" id="ARBA00023002"/>
    </source>
</evidence>
<dbReference type="InterPro" id="IPR044053">
    <property type="entry name" value="AsaB-like"/>
</dbReference>
<accession>A0A4Q4NKY7</accession>
<sequence length="277" mass="32274">MTTISTTNFLQRNALYDVEKPYSLRFTPPSAFPPSNIKLANHNITVKDVRTRHEPLDFFEHGFQLLPFQSQLPYEQFDDDDAVKRVYLREVANIIKDFLGAQKVQIFEHTIRKRHSEFPISTGESYRWNQPTSIAHVDTTMGWAVDMAKQLNPDNSNIGKARIQCVNFWKPLRGPVKDWPLALCNPHSVDTEKDMEPCDLVYPDYVVENRQLYWSEGLDWWWCSDQREDEAWIFLQSDTDVDAGTKPVPHTAFELRSEKGEPRESIEVRALAYFGDF</sequence>
<dbReference type="NCBIfam" id="NF041278">
    <property type="entry name" value="CmcJ_NvfI_EfuI"/>
    <property type="match status" value="1"/>
</dbReference>
<gene>
    <name evidence="3" type="ORF">AA0117_g4106</name>
</gene>
<dbReference type="PANTHER" id="PTHR34598:SF3">
    <property type="entry name" value="OXIDOREDUCTASE AN1597"/>
    <property type="match status" value="1"/>
</dbReference>
<organism evidence="3 4">
    <name type="scientific">Alternaria alternata</name>
    <name type="common">Alternaria rot fungus</name>
    <name type="synonym">Torula alternata</name>
    <dbReference type="NCBI Taxonomy" id="5599"/>
    <lineage>
        <taxon>Eukaryota</taxon>
        <taxon>Fungi</taxon>
        <taxon>Dikarya</taxon>
        <taxon>Ascomycota</taxon>
        <taxon>Pezizomycotina</taxon>
        <taxon>Dothideomycetes</taxon>
        <taxon>Pleosporomycetidae</taxon>
        <taxon>Pleosporales</taxon>
        <taxon>Pleosporineae</taxon>
        <taxon>Pleosporaceae</taxon>
        <taxon>Alternaria</taxon>
        <taxon>Alternaria sect. Alternaria</taxon>
        <taxon>Alternaria alternata complex</taxon>
    </lineage>
</organism>
<evidence type="ECO:0008006" key="5">
    <source>
        <dbReference type="Google" id="ProtNLM"/>
    </source>
</evidence>
<evidence type="ECO:0000313" key="3">
    <source>
        <dbReference type="EMBL" id="RYN79039.1"/>
    </source>
</evidence>
<dbReference type="AlphaFoldDB" id="A0A4Q4NKY7"/>
<protein>
    <recommendedName>
        <fullName evidence="5">CmcJ-like methyltransferase</fullName>
    </recommendedName>
</protein>
<dbReference type="PANTHER" id="PTHR34598">
    <property type="entry name" value="BLL6449 PROTEIN"/>
    <property type="match status" value="1"/>
</dbReference>
<comment type="caution">
    <text evidence="3">The sequence shown here is derived from an EMBL/GenBank/DDBJ whole genome shotgun (WGS) entry which is preliminary data.</text>
</comment>
<dbReference type="VEuPathDB" id="FungiDB:CC77DRAFT_1064285"/>
<evidence type="ECO:0000313" key="4">
    <source>
        <dbReference type="Proteomes" id="UP000291422"/>
    </source>
</evidence>
<keyword evidence="1" id="KW-0560">Oxidoreductase</keyword>
<dbReference type="EMBL" id="PDXD01000006">
    <property type="protein sequence ID" value="RYN79039.1"/>
    <property type="molecule type" value="Genomic_DNA"/>
</dbReference>
<evidence type="ECO:0000256" key="2">
    <source>
        <dbReference type="ARBA" id="ARBA00023604"/>
    </source>
</evidence>
<reference evidence="4" key="1">
    <citation type="journal article" date="2019" name="bioRxiv">
        <title>Genomics, evolutionary history and diagnostics of the Alternaria alternata species group including apple and Asian pear pathotypes.</title>
        <authorList>
            <person name="Armitage A.D."/>
            <person name="Cockerton H.M."/>
            <person name="Sreenivasaprasad S."/>
            <person name="Woodhall J.W."/>
            <person name="Lane C.R."/>
            <person name="Harrison R.J."/>
            <person name="Clarkson J.P."/>
        </authorList>
    </citation>
    <scope>NUCLEOTIDE SEQUENCE [LARGE SCALE GENOMIC DNA]</scope>
    <source>
        <strain evidence="4">FERA 1177</strain>
    </source>
</reference>
<comment type="similarity">
    <text evidence="2">Belongs to the asaB hydroxylase/desaturase family.</text>
</comment>
<proteinExistence type="inferred from homology"/>